<name>A0A1A6GXV0_NEOLE</name>
<dbReference type="Proteomes" id="UP000092124">
    <property type="component" value="Unassembled WGS sequence"/>
</dbReference>
<proteinExistence type="predicted"/>
<keyword evidence="2" id="KW-1185">Reference proteome</keyword>
<gene>
    <name evidence="1" type="ORF">A6R68_01284</name>
</gene>
<dbReference type="AlphaFoldDB" id="A0A1A6GXV0"/>
<evidence type="ECO:0000313" key="1">
    <source>
        <dbReference type="EMBL" id="OBS70177.1"/>
    </source>
</evidence>
<accession>A0A1A6GXV0</accession>
<sequence>MYLLCSLSTAAAFYPLAPVYATVILLQESLESSSSGKVPRYIGNDRVNGSPIAIKILPMDQMNFGGPILKAVFTLPDFGGPKLTVIFSLTDFAGLKLTDISGPKLTDFLGPKLTDFPEPKLTAMFSLTDFMEPKLTDILGPQLSVSSSSDIIELSDRELAGHLVREIAQDLKIELNFEAYLVFCSTGKKSLATCTRTRTAFSQSRKLLVERSSVYIRLPQQLLLAVKRSCWLKQTEL</sequence>
<organism evidence="1 2">
    <name type="scientific">Neotoma lepida</name>
    <name type="common">Desert woodrat</name>
    <dbReference type="NCBI Taxonomy" id="56216"/>
    <lineage>
        <taxon>Eukaryota</taxon>
        <taxon>Metazoa</taxon>
        <taxon>Chordata</taxon>
        <taxon>Craniata</taxon>
        <taxon>Vertebrata</taxon>
        <taxon>Euteleostomi</taxon>
        <taxon>Mammalia</taxon>
        <taxon>Eutheria</taxon>
        <taxon>Euarchontoglires</taxon>
        <taxon>Glires</taxon>
        <taxon>Rodentia</taxon>
        <taxon>Myomorpha</taxon>
        <taxon>Muroidea</taxon>
        <taxon>Cricetidae</taxon>
        <taxon>Neotominae</taxon>
        <taxon>Neotoma</taxon>
    </lineage>
</organism>
<dbReference type="EMBL" id="LZPO01066393">
    <property type="protein sequence ID" value="OBS70177.1"/>
    <property type="molecule type" value="Genomic_DNA"/>
</dbReference>
<evidence type="ECO:0000313" key="2">
    <source>
        <dbReference type="Proteomes" id="UP000092124"/>
    </source>
</evidence>
<comment type="caution">
    <text evidence="1">The sequence shown here is derived from an EMBL/GenBank/DDBJ whole genome shotgun (WGS) entry which is preliminary data.</text>
</comment>
<protein>
    <submittedName>
        <fullName evidence="1">Uncharacterized protein</fullName>
    </submittedName>
</protein>
<reference evidence="1 2" key="1">
    <citation type="submission" date="2016-06" db="EMBL/GenBank/DDBJ databases">
        <title>The Draft Genome Sequence and Annotation of the Desert Woodrat Neotoma lepida.</title>
        <authorList>
            <person name="Campbell M."/>
            <person name="Oakeson K.F."/>
            <person name="Yandell M."/>
            <person name="Halpert J.R."/>
            <person name="Dearing D."/>
        </authorList>
    </citation>
    <scope>NUCLEOTIDE SEQUENCE [LARGE SCALE GENOMIC DNA]</scope>
    <source>
        <strain evidence="1">417</strain>
        <tissue evidence="1">Liver</tissue>
    </source>
</reference>